<feature type="region of interest" description="Disordered" evidence="10">
    <location>
        <begin position="64"/>
        <end position="139"/>
    </location>
</feature>
<keyword evidence="9 11" id="KW-0472">Membrane</keyword>
<feature type="transmembrane region" description="Helical" evidence="11">
    <location>
        <begin position="12"/>
        <end position="35"/>
    </location>
</feature>
<dbReference type="RefSeq" id="WP_248209437.1">
    <property type="nucleotide sequence ID" value="NZ_JALNMH010000009.1"/>
</dbReference>
<accession>A0ABT0GIJ7</accession>
<comment type="caution">
    <text evidence="13">The sequence shown here is derived from an EMBL/GenBank/DDBJ whole genome shotgun (WGS) entry which is preliminary data.</text>
</comment>
<evidence type="ECO:0000259" key="12">
    <source>
        <dbReference type="PROSITE" id="PS52015"/>
    </source>
</evidence>
<organism evidence="13 14">
    <name type="scientific">Pseudomarimonas salicorniae</name>
    <dbReference type="NCBI Taxonomy" id="2933270"/>
    <lineage>
        <taxon>Bacteria</taxon>
        <taxon>Pseudomonadati</taxon>
        <taxon>Pseudomonadota</taxon>
        <taxon>Gammaproteobacteria</taxon>
        <taxon>Lysobacterales</taxon>
        <taxon>Lysobacteraceae</taxon>
        <taxon>Pseudomarimonas</taxon>
    </lineage>
</organism>
<dbReference type="PROSITE" id="PS52015">
    <property type="entry name" value="TONB_CTD"/>
    <property type="match status" value="1"/>
</dbReference>
<evidence type="ECO:0000256" key="6">
    <source>
        <dbReference type="ARBA" id="ARBA00022692"/>
    </source>
</evidence>
<keyword evidence="8 11" id="KW-1133">Transmembrane helix</keyword>
<evidence type="ECO:0000256" key="7">
    <source>
        <dbReference type="ARBA" id="ARBA00022927"/>
    </source>
</evidence>
<reference evidence="13" key="1">
    <citation type="submission" date="2022-04" db="EMBL/GenBank/DDBJ databases">
        <title>Lysobacter sp. CAU 1642 isolated from sea sand.</title>
        <authorList>
            <person name="Kim W."/>
        </authorList>
    </citation>
    <scope>NUCLEOTIDE SEQUENCE</scope>
    <source>
        <strain evidence="13">CAU 1642</strain>
    </source>
</reference>
<keyword evidence="6 11" id="KW-0812">Transmembrane</keyword>
<dbReference type="InterPro" id="IPR006260">
    <property type="entry name" value="TonB/TolA_C"/>
</dbReference>
<dbReference type="Gene3D" id="3.30.1150.10">
    <property type="match status" value="1"/>
</dbReference>
<comment type="similarity">
    <text evidence="2">Belongs to the TonB family.</text>
</comment>
<evidence type="ECO:0000313" key="13">
    <source>
        <dbReference type="EMBL" id="MCK7594363.1"/>
    </source>
</evidence>
<dbReference type="SUPFAM" id="SSF74653">
    <property type="entry name" value="TolA/TonB C-terminal domain"/>
    <property type="match status" value="1"/>
</dbReference>
<dbReference type="PANTHER" id="PTHR33446">
    <property type="entry name" value="PROTEIN TONB-RELATED"/>
    <property type="match status" value="1"/>
</dbReference>
<evidence type="ECO:0000256" key="4">
    <source>
        <dbReference type="ARBA" id="ARBA00022475"/>
    </source>
</evidence>
<name>A0ABT0GIJ7_9GAMM</name>
<gene>
    <name evidence="13" type="ORF">M0G41_11865</name>
</gene>
<feature type="domain" description="TonB C-terminal" evidence="12">
    <location>
        <begin position="187"/>
        <end position="285"/>
    </location>
</feature>
<evidence type="ECO:0000256" key="8">
    <source>
        <dbReference type="ARBA" id="ARBA00022989"/>
    </source>
</evidence>
<comment type="subcellular location">
    <subcellularLocation>
        <location evidence="1">Cell inner membrane</location>
        <topology evidence="1">Single-pass membrane protein</topology>
        <orientation evidence="1">Periplasmic side</orientation>
    </subcellularLocation>
</comment>
<evidence type="ECO:0000256" key="10">
    <source>
        <dbReference type="SAM" id="MobiDB-lite"/>
    </source>
</evidence>
<dbReference type="PANTHER" id="PTHR33446:SF11">
    <property type="entry name" value="TONB3"/>
    <property type="match status" value="1"/>
</dbReference>
<dbReference type="Pfam" id="PF03544">
    <property type="entry name" value="TonB_C"/>
    <property type="match status" value="1"/>
</dbReference>
<keyword evidence="7" id="KW-0653">Protein transport</keyword>
<keyword evidence="3" id="KW-0813">Transport</keyword>
<sequence length="285" mass="31346">MSAAPRITPGDRLRATVLFSLLVHAMLVFGIGFAVDDPAPLVPTLDIILTETRSETPPEKADFLAASSQQGGGESEEAKRPSEPTSADVPKATPGVAAVEQPVGAPAPREASTQPVLTARAERPEVALNTQDRPDLPLPDRRQLMERSLEMARLAAEIERQSQAYAKRPKRKFISANTKEYEYAAYMRAWVARVERIGNLNYPEEAKRRNVHGQLVMTVAVRRDGSVERIDIIQPSGFPVLDDAAMRTVRLAEPFPALPQAGEGVDVLHITRTWQFLEGGVLRNR</sequence>
<evidence type="ECO:0000256" key="9">
    <source>
        <dbReference type="ARBA" id="ARBA00023136"/>
    </source>
</evidence>
<dbReference type="InterPro" id="IPR051045">
    <property type="entry name" value="TonB-dependent_transducer"/>
</dbReference>
<evidence type="ECO:0000313" key="14">
    <source>
        <dbReference type="Proteomes" id="UP001431449"/>
    </source>
</evidence>
<keyword evidence="5" id="KW-0997">Cell inner membrane</keyword>
<dbReference type="NCBIfam" id="TIGR01352">
    <property type="entry name" value="tonB_Cterm"/>
    <property type="match status" value="1"/>
</dbReference>
<keyword evidence="4" id="KW-1003">Cell membrane</keyword>
<keyword evidence="14" id="KW-1185">Reference proteome</keyword>
<evidence type="ECO:0000256" key="11">
    <source>
        <dbReference type="SAM" id="Phobius"/>
    </source>
</evidence>
<dbReference type="EMBL" id="JALNMH010000009">
    <property type="protein sequence ID" value="MCK7594363.1"/>
    <property type="molecule type" value="Genomic_DNA"/>
</dbReference>
<proteinExistence type="inferred from homology"/>
<protein>
    <submittedName>
        <fullName evidence="13">Energy transducer TonB</fullName>
    </submittedName>
</protein>
<dbReference type="InterPro" id="IPR037682">
    <property type="entry name" value="TonB_C"/>
</dbReference>
<evidence type="ECO:0000256" key="2">
    <source>
        <dbReference type="ARBA" id="ARBA00006555"/>
    </source>
</evidence>
<evidence type="ECO:0000256" key="3">
    <source>
        <dbReference type="ARBA" id="ARBA00022448"/>
    </source>
</evidence>
<evidence type="ECO:0000256" key="1">
    <source>
        <dbReference type="ARBA" id="ARBA00004383"/>
    </source>
</evidence>
<evidence type="ECO:0000256" key="5">
    <source>
        <dbReference type="ARBA" id="ARBA00022519"/>
    </source>
</evidence>
<dbReference type="Proteomes" id="UP001431449">
    <property type="component" value="Unassembled WGS sequence"/>
</dbReference>